<reference evidence="1 2" key="1">
    <citation type="submission" date="2015-01" db="EMBL/GenBank/DDBJ databases">
        <title>The Genome Sequence of Ochroconis gallopava CBS43764.</title>
        <authorList>
            <consortium name="The Broad Institute Genomics Platform"/>
            <person name="Cuomo C."/>
            <person name="de Hoog S."/>
            <person name="Gorbushina A."/>
            <person name="Stielow B."/>
            <person name="Teixiera M."/>
            <person name="Abouelleil A."/>
            <person name="Chapman S.B."/>
            <person name="Priest M."/>
            <person name="Young S.K."/>
            <person name="Wortman J."/>
            <person name="Nusbaum C."/>
            <person name="Birren B."/>
        </authorList>
    </citation>
    <scope>NUCLEOTIDE SEQUENCE [LARGE SCALE GENOMIC DNA]</scope>
    <source>
        <strain evidence="1 2">CBS 43764</strain>
    </source>
</reference>
<dbReference type="RefSeq" id="XP_016208171.1">
    <property type="nucleotide sequence ID" value="XM_016364001.1"/>
</dbReference>
<dbReference type="VEuPathDB" id="FungiDB:PV09_09853"/>
<gene>
    <name evidence="1" type="ORF">PV09_09853</name>
</gene>
<evidence type="ECO:0000313" key="1">
    <source>
        <dbReference type="EMBL" id="KIV98301.1"/>
    </source>
</evidence>
<dbReference type="AlphaFoldDB" id="A0A0D1YC77"/>
<dbReference type="GeneID" id="27317826"/>
<dbReference type="HOGENOM" id="CLU_2102846_0_0_1"/>
<organism evidence="1 2">
    <name type="scientific">Verruconis gallopava</name>
    <dbReference type="NCBI Taxonomy" id="253628"/>
    <lineage>
        <taxon>Eukaryota</taxon>
        <taxon>Fungi</taxon>
        <taxon>Dikarya</taxon>
        <taxon>Ascomycota</taxon>
        <taxon>Pezizomycotina</taxon>
        <taxon>Dothideomycetes</taxon>
        <taxon>Pleosporomycetidae</taxon>
        <taxon>Venturiales</taxon>
        <taxon>Sympoventuriaceae</taxon>
        <taxon>Verruconis</taxon>
    </lineage>
</organism>
<sequence length="116" mass="13323">ILEISLAEPRRSLDAVYAVSVIIGRIAVSSPRDHQIESLKYEQKYVARMTQTQLLRIHFDRDILGPPDGWENDVYYRRGRKSALLGNYLALRQAIGDRPSTQQLAELPPDILENEY</sequence>
<dbReference type="EMBL" id="KN847843">
    <property type="protein sequence ID" value="KIV98301.1"/>
    <property type="molecule type" value="Genomic_DNA"/>
</dbReference>
<feature type="non-terminal residue" evidence="1">
    <location>
        <position position="1"/>
    </location>
</feature>
<dbReference type="Proteomes" id="UP000053259">
    <property type="component" value="Unassembled WGS sequence"/>
</dbReference>
<keyword evidence="2" id="KW-1185">Reference proteome</keyword>
<accession>A0A0D1YC77</accession>
<dbReference type="InParanoid" id="A0A0D1YC77"/>
<name>A0A0D1YC77_9PEZI</name>
<protein>
    <submittedName>
        <fullName evidence="1">Uncharacterized protein</fullName>
    </submittedName>
</protein>
<evidence type="ECO:0000313" key="2">
    <source>
        <dbReference type="Proteomes" id="UP000053259"/>
    </source>
</evidence>
<proteinExistence type="predicted"/>